<dbReference type="AlphaFoldDB" id="A0A1I7G3Q0"/>
<evidence type="ECO:0000256" key="9">
    <source>
        <dbReference type="SAM" id="SignalP"/>
    </source>
</evidence>
<evidence type="ECO:0000256" key="6">
    <source>
        <dbReference type="ARBA" id="ARBA00023136"/>
    </source>
</evidence>
<evidence type="ECO:0000256" key="7">
    <source>
        <dbReference type="ARBA" id="ARBA00023237"/>
    </source>
</evidence>
<accession>A0A1I7G3Q0</accession>
<dbReference type="PANTHER" id="PTHR30026:SF20">
    <property type="entry name" value="OUTER MEMBRANE PROTEIN TOLC"/>
    <property type="match status" value="1"/>
</dbReference>
<organism evidence="10 11">
    <name type="scientific">Pontibacter akesuensis</name>
    <dbReference type="NCBI Taxonomy" id="388950"/>
    <lineage>
        <taxon>Bacteria</taxon>
        <taxon>Pseudomonadati</taxon>
        <taxon>Bacteroidota</taxon>
        <taxon>Cytophagia</taxon>
        <taxon>Cytophagales</taxon>
        <taxon>Hymenobacteraceae</taxon>
        <taxon>Pontibacter</taxon>
    </lineage>
</organism>
<evidence type="ECO:0000256" key="1">
    <source>
        <dbReference type="ARBA" id="ARBA00004442"/>
    </source>
</evidence>
<reference evidence="11" key="1">
    <citation type="submission" date="2016-10" db="EMBL/GenBank/DDBJ databases">
        <authorList>
            <person name="Varghese N."/>
        </authorList>
    </citation>
    <scope>NUCLEOTIDE SEQUENCE [LARGE SCALE GENOMIC DNA]</scope>
    <source>
        <strain evidence="11">DSM 18820</strain>
    </source>
</reference>
<evidence type="ECO:0000256" key="3">
    <source>
        <dbReference type="ARBA" id="ARBA00022448"/>
    </source>
</evidence>
<keyword evidence="4" id="KW-1134">Transmembrane beta strand</keyword>
<dbReference type="Gene3D" id="1.20.1600.10">
    <property type="entry name" value="Outer membrane efflux proteins (OEP)"/>
    <property type="match status" value="1"/>
</dbReference>
<evidence type="ECO:0000256" key="8">
    <source>
        <dbReference type="SAM" id="Coils"/>
    </source>
</evidence>
<feature type="coiled-coil region" evidence="8">
    <location>
        <begin position="411"/>
        <end position="438"/>
    </location>
</feature>
<dbReference type="GO" id="GO:0015562">
    <property type="term" value="F:efflux transmembrane transporter activity"/>
    <property type="evidence" value="ECO:0007669"/>
    <property type="project" value="InterPro"/>
</dbReference>
<keyword evidence="3" id="KW-0813">Transport</keyword>
<evidence type="ECO:0000256" key="2">
    <source>
        <dbReference type="ARBA" id="ARBA00007613"/>
    </source>
</evidence>
<name>A0A1I7G3Q0_9BACT</name>
<dbReference type="RefSeq" id="WP_068839646.1">
    <property type="nucleotide sequence ID" value="NZ_BMXC01000001.1"/>
</dbReference>
<dbReference type="GO" id="GO:0009279">
    <property type="term" value="C:cell outer membrane"/>
    <property type="evidence" value="ECO:0007669"/>
    <property type="project" value="UniProtKB-SubCell"/>
</dbReference>
<keyword evidence="9" id="KW-0732">Signal</keyword>
<feature type="chain" id="PRO_5010202398" evidence="9">
    <location>
        <begin position="26"/>
        <end position="487"/>
    </location>
</feature>
<evidence type="ECO:0000256" key="5">
    <source>
        <dbReference type="ARBA" id="ARBA00022692"/>
    </source>
</evidence>
<evidence type="ECO:0000313" key="10">
    <source>
        <dbReference type="EMBL" id="SFU42961.1"/>
    </source>
</evidence>
<comment type="similarity">
    <text evidence="2">Belongs to the outer membrane factor (OMF) (TC 1.B.17) family.</text>
</comment>
<dbReference type="GO" id="GO:1990281">
    <property type="term" value="C:efflux pump complex"/>
    <property type="evidence" value="ECO:0007669"/>
    <property type="project" value="TreeGrafter"/>
</dbReference>
<sequence>MKKLPKSLLLAALGLSLAGAPDAFAQKEPSGDNIWTLQEAVAYASANNLQVRRNLLSKGLAQTDLNQARFGRLPSINGGSSYNFNYGTYVDPTTSELRSEQSRTNNFQLSASVPLFMGFQQVNAIKQNELELQAVEQEVQSAQNDITIQIVTAYLNILFADELIKISQQTRDLTQQQLKRTTILFDAGSVAENAVLDLESQLAADDLELINAENQRDISRLGLMQLLNIPTSQEFQIEVPEIPEPDENPVVLTGEEVYGVAVETLPAIKAADLRVLSAEKALDVARGGYYPRLSMFGGLNTFYSSARDFRFPEQGALQATPIGFTDSEGKNPFIVYTPTTTFRRETYGYIDQLKDGVGKNFGFSLQVPILNGLQVRSNVQRAKLQQQDAQITADIARNNLRQTIEQAYVDAIAAQRRYVAAKEQLRAAEKNYGNARLRLDAGVINTVDFNIIANSYRAAQSNLLQAKYEYTFKQKVLDFYQGEDISF</sequence>
<dbReference type="OrthoDB" id="9811587at2"/>
<keyword evidence="7" id="KW-0998">Cell outer membrane</keyword>
<proteinExistence type="inferred from homology"/>
<evidence type="ECO:0000256" key="4">
    <source>
        <dbReference type="ARBA" id="ARBA00022452"/>
    </source>
</evidence>
<keyword evidence="8" id="KW-0175">Coiled coil</keyword>
<protein>
    <submittedName>
        <fullName evidence="10">Outer membrane protein</fullName>
    </submittedName>
</protein>
<keyword evidence="6" id="KW-0472">Membrane</keyword>
<dbReference type="EMBL" id="FPCA01000001">
    <property type="protein sequence ID" value="SFU42961.1"/>
    <property type="molecule type" value="Genomic_DNA"/>
</dbReference>
<keyword evidence="5" id="KW-0812">Transmembrane</keyword>
<dbReference type="InterPro" id="IPR051906">
    <property type="entry name" value="TolC-like"/>
</dbReference>
<dbReference type="Proteomes" id="UP000182491">
    <property type="component" value="Unassembled WGS sequence"/>
</dbReference>
<keyword evidence="11" id="KW-1185">Reference proteome</keyword>
<dbReference type="STRING" id="388950.GCA_001611675_03819"/>
<dbReference type="SUPFAM" id="SSF56954">
    <property type="entry name" value="Outer membrane efflux proteins (OEP)"/>
    <property type="match status" value="1"/>
</dbReference>
<dbReference type="PANTHER" id="PTHR30026">
    <property type="entry name" value="OUTER MEMBRANE PROTEIN TOLC"/>
    <property type="match status" value="1"/>
</dbReference>
<comment type="subcellular location">
    <subcellularLocation>
        <location evidence="1">Cell outer membrane</location>
    </subcellularLocation>
</comment>
<dbReference type="Pfam" id="PF02321">
    <property type="entry name" value="OEP"/>
    <property type="match status" value="2"/>
</dbReference>
<dbReference type="GO" id="GO:0015288">
    <property type="term" value="F:porin activity"/>
    <property type="evidence" value="ECO:0007669"/>
    <property type="project" value="TreeGrafter"/>
</dbReference>
<dbReference type="InterPro" id="IPR003423">
    <property type="entry name" value="OMP_efflux"/>
</dbReference>
<gene>
    <name evidence="10" type="ORF">SAMN04487941_0684</name>
</gene>
<feature type="signal peptide" evidence="9">
    <location>
        <begin position="1"/>
        <end position="25"/>
    </location>
</feature>
<evidence type="ECO:0000313" key="11">
    <source>
        <dbReference type="Proteomes" id="UP000182491"/>
    </source>
</evidence>